<gene>
    <name evidence="1" type="ORF">DSO57_1034543</name>
</gene>
<reference evidence="1" key="1">
    <citation type="submission" date="2022-04" db="EMBL/GenBank/DDBJ databases">
        <title>Genome of the entomopathogenic fungus Entomophthora muscae.</title>
        <authorList>
            <person name="Elya C."/>
            <person name="Lovett B.R."/>
            <person name="Lee E."/>
            <person name="Macias A.M."/>
            <person name="Hajek A.E."/>
            <person name="De Bivort B.L."/>
            <person name="Kasson M.T."/>
            <person name="De Fine Licht H.H."/>
            <person name="Stajich J.E."/>
        </authorList>
    </citation>
    <scope>NUCLEOTIDE SEQUENCE</scope>
    <source>
        <strain evidence="1">Berkeley</strain>
    </source>
</reference>
<protein>
    <submittedName>
        <fullName evidence="1">Uncharacterized protein</fullName>
    </submittedName>
</protein>
<sequence>MGNHISRLSFLILSIAAMSYAPTTQGHSIQANTPVDNAFFPTIHLAPSTQVHDSIET</sequence>
<organism evidence="1 2">
    <name type="scientific">Entomophthora muscae</name>
    <dbReference type="NCBI Taxonomy" id="34485"/>
    <lineage>
        <taxon>Eukaryota</taxon>
        <taxon>Fungi</taxon>
        <taxon>Fungi incertae sedis</taxon>
        <taxon>Zoopagomycota</taxon>
        <taxon>Entomophthoromycotina</taxon>
        <taxon>Entomophthoromycetes</taxon>
        <taxon>Entomophthorales</taxon>
        <taxon>Entomophthoraceae</taxon>
        <taxon>Entomophthora</taxon>
    </lineage>
</organism>
<comment type="caution">
    <text evidence="1">The sequence shown here is derived from an EMBL/GenBank/DDBJ whole genome shotgun (WGS) entry which is preliminary data.</text>
</comment>
<proteinExistence type="predicted"/>
<accession>A0ACC2SP52</accession>
<dbReference type="EMBL" id="QTSX02004549">
    <property type="protein sequence ID" value="KAJ9064049.1"/>
    <property type="molecule type" value="Genomic_DNA"/>
</dbReference>
<dbReference type="Proteomes" id="UP001165960">
    <property type="component" value="Unassembled WGS sequence"/>
</dbReference>
<evidence type="ECO:0000313" key="1">
    <source>
        <dbReference type="EMBL" id="KAJ9064049.1"/>
    </source>
</evidence>
<keyword evidence="2" id="KW-1185">Reference proteome</keyword>
<name>A0ACC2SP52_9FUNG</name>
<evidence type="ECO:0000313" key="2">
    <source>
        <dbReference type="Proteomes" id="UP001165960"/>
    </source>
</evidence>